<dbReference type="RefSeq" id="WP_108370451.1">
    <property type="nucleotide sequence ID" value="NZ_CP028811.1"/>
</dbReference>
<protein>
    <submittedName>
        <fullName evidence="3">SRPBCC domain-containing protein</fullName>
    </submittedName>
</protein>
<keyword evidence="4" id="KW-1185">Reference proteome</keyword>
<organism evidence="3 4">
    <name type="scientific">Flavobacterium magnum</name>
    <dbReference type="NCBI Taxonomy" id="2162713"/>
    <lineage>
        <taxon>Bacteria</taxon>
        <taxon>Pseudomonadati</taxon>
        <taxon>Bacteroidota</taxon>
        <taxon>Flavobacteriia</taxon>
        <taxon>Flavobacteriales</taxon>
        <taxon>Flavobacteriaceae</taxon>
        <taxon>Flavobacterium</taxon>
    </lineage>
</organism>
<evidence type="ECO:0000313" key="3">
    <source>
        <dbReference type="EMBL" id="AWA29867.1"/>
    </source>
</evidence>
<gene>
    <name evidence="3" type="ORF">HYN48_07120</name>
</gene>
<dbReference type="AlphaFoldDB" id="A0A2S0RD55"/>
<reference evidence="3 4" key="1">
    <citation type="submission" date="2018-04" db="EMBL/GenBank/DDBJ databases">
        <title>Genome sequencing of Flavobacterium sp. HYN0048.</title>
        <authorList>
            <person name="Yi H."/>
            <person name="Baek C."/>
        </authorList>
    </citation>
    <scope>NUCLEOTIDE SEQUENCE [LARGE SCALE GENOMIC DNA]</scope>
    <source>
        <strain evidence="3 4">HYN0048</strain>
    </source>
</reference>
<dbReference type="OrthoDB" id="2355173at2"/>
<evidence type="ECO:0000256" key="1">
    <source>
        <dbReference type="ARBA" id="ARBA00006817"/>
    </source>
</evidence>
<evidence type="ECO:0000313" key="4">
    <source>
        <dbReference type="Proteomes" id="UP000244193"/>
    </source>
</evidence>
<comment type="similarity">
    <text evidence="1">Belongs to the AHA1 family.</text>
</comment>
<dbReference type="KEGG" id="fmg:HYN48_07120"/>
<proteinExistence type="inferred from homology"/>
<dbReference type="CDD" id="cd07814">
    <property type="entry name" value="SRPBCC_CalC_Aha1-like"/>
    <property type="match status" value="1"/>
</dbReference>
<evidence type="ECO:0000259" key="2">
    <source>
        <dbReference type="Pfam" id="PF08327"/>
    </source>
</evidence>
<feature type="domain" description="Activator of Hsp90 ATPase homologue 1/2-like C-terminal" evidence="2">
    <location>
        <begin position="14"/>
        <end position="140"/>
    </location>
</feature>
<dbReference type="EMBL" id="CP028811">
    <property type="protein sequence ID" value="AWA29867.1"/>
    <property type="molecule type" value="Genomic_DNA"/>
</dbReference>
<dbReference type="InterPro" id="IPR013538">
    <property type="entry name" value="ASHA1/2-like_C"/>
</dbReference>
<dbReference type="Pfam" id="PF08327">
    <property type="entry name" value="AHSA1"/>
    <property type="match status" value="1"/>
</dbReference>
<dbReference type="Gene3D" id="3.30.530.20">
    <property type="match status" value="1"/>
</dbReference>
<sequence length="143" mass="16506">MENDKLSITHTYSASAETVWSALTDVAKMRQWYFPQLEEFRPEKGFQTEFNVQHDGNDFIHIWKVTEAVALHKIAYEWRYGGFPGNSILSFELFPENGRTKLILTHTGLDSFEPSRFPALSKDNFILGWSHFTASLDTFLQAP</sequence>
<name>A0A2S0RD55_9FLAO</name>
<dbReference type="InterPro" id="IPR023393">
    <property type="entry name" value="START-like_dom_sf"/>
</dbReference>
<dbReference type="Proteomes" id="UP000244193">
    <property type="component" value="Chromosome"/>
</dbReference>
<dbReference type="SUPFAM" id="SSF55961">
    <property type="entry name" value="Bet v1-like"/>
    <property type="match status" value="1"/>
</dbReference>
<accession>A0A2S0RD55</accession>